<protein>
    <submittedName>
        <fullName evidence="2">Uncharacterized protein</fullName>
    </submittedName>
</protein>
<evidence type="ECO:0000256" key="1">
    <source>
        <dbReference type="SAM" id="MobiDB-lite"/>
    </source>
</evidence>
<accession>A0A4Q2JBL3</accession>
<keyword evidence="3" id="KW-1185">Reference proteome</keyword>
<feature type="compositionally biased region" description="Low complexity" evidence="1">
    <location>
        <begin position="81"/>
        <end position="103"/>
    </location>
</feature>
<sequence>MTDSTRPAAPDLRRWPSDPAQFADTTLCPACFSRLLGVTCDVCGLRLDVAAATDLLAAGVRVRDAEADRQSIITRMRAEQAPPAVASVPSSAGAGSASSLGVPIAAPPP</sequence>
<proteinExistence type="predicted"/>
<feature type="region of interest" description="Disordered" evidence="1">
    <location>
        <begin position="78"/>
        <end position="109"/>
    </location>
</feature>
<reference evidence="2 3" key="1">
    <citation type="submission" date="2019-01" db="EMBL/GenBank/DDBJ databases">
        <authorList>
            <person name="Li J."/>
        </authorList>
    </citation>
    <scope>NUCLEOTIDE SEQUENCE [LARGE SCALE GENOMIC DNA]</scope>
    <source>
        <strain evidence="2 3">CGMCC 4.7180</strain>
    </source>
</reference>
<feature type="non-terminal residue" evidence="2">
    <location>
        <position position="109"/>
    </location>
</feature>
<name>A0A4Q2JBL3_9MICO</name>
<comment type="caution">
    <text evidence="2">The sequence shown here is derived from an EMBL/GenBank/DDBJ whole genome shotgun (WGS) entry which is preliminary data.</text>
</comment>
<dbReference type="AlphaFoldDB" id="A0A4Q2JBL3"/>
<dbReference type="EMBL" id="SDPL01000438">
    <property type="protein sequence ID" value="RXZ43639.1"/>
    <property type="molecule type" value="Genomic_DNA"/>
</dbReference>
<gene>
    <name evidence="2" type="ORF">ESO86_15355</name>
</gene>
<dbReference type="RefSeq" id="WP_165307981.1">
    <property type="nucleotide sequence ID" value="NZ_SDPL01000438.1"/>
</dbReference>
<dbReference type="Proteomes" id="UP000292881">
    <property type="component" value="Unassembled WGS sequence"/>
</dbReference>
<evidence type="ECO:0000313" key="3">
    <source>
        <dbReference type="Proteomes" id="UP000292881"/>
    </source>
</evidence>
<organism evidence="2 3">
    <name type="scientific">Agromyces binzhouensis</name>
    <dbReference type="NCBI Taxonomy" id="1817495"/>
    <lineage>
        <taxon>Bacteria</taxon>
        <taxon>Bacillati</taxon>
        <taxon>Actinomycetota</taxon>
        <taxon>Actinomycetes</taxon>
        <taxon>Micrococcales</taxon>
        <taxon>Microbacteriaceae</taxon>
        <taxon>Agromyces</taxon>
    </lineage>
</organism>
<evidence type="ECO:0000313" key="2">
    <source>
        <dbReference type="EMBL" id="RXZ43639.1"/>
    </source>
</evidence>